<dbReference type="EMBL" id="JABSTU010000009">
    <property type="protein sequence ID" value="KAH8022180.1"/>
    <property type="molecule type" value="Genomic_DNA"/>
</dbReference>
<evidence type="ECO:0000256" key="1">
    <source>
        <dbReference type="SAM" id="MobiDB-lite"/>
    </source>
</evidence>
<name>A0A9J6DIX6_RHIMP</name>
<evidence type="ECO:0000313" key="2">
    <source>
        <dbReference type="EMBL" id="KAH8022180.1"/>
    </source>
</evidence>
<dbReference type="PANTHER" id="PTHR37162">
    <property type="entry name" value="HAT FAMILY DIMERISATION DOMAINCONTAINING PROTEIN-RELATED"/>
    <property type="match status" value="1"/>
</dbReference>
<dbReference type="Proteomes" id="UP000821866">
    <property type="component" value="Chromosome 7"/>
</dbReference>
<keyword evidence="3" id="KW-1185">Reference proteome</keyword>
<evidence type="ECO:0008006" key="4">
    <source>
        <dbReference type="Google" id="ProtNLM"/>
    </source>
</evidence>
<sequence length="609" mass="67907">MYVTTSEDTPFLVRRVVREELVRLQAGDVHHQCSFTACPEPPPYWMRERHVENRPRTETADFTPRLPFSPTGRGHHRMSSSRRAAADLRSSSTRPLPEDYYASSQNVPAKHDPSPRTSATSAPANRVPRLRAKPDAASDTVPLVAVSASSVTFRASAGKLTGATDVVRSRDAIDGHACLWVLNAASEPVVLPAGFKLRTFEEQATIDVRMVSESPAISQTAPNYSTKIKRMINKSLPSSQQNVLEESVPKHLITCTGRPSEPVAVQDVVCVEAVPTVSLEKTQGGSASVRAVLMSEAPKIWEKREVKELSQQLPPLHLQGAQTQTEWFNQFKLQQLVALDQHGSLSEKEPALRYTLGLGVACQLVGSSFIIPPKYEQHYRKSCKLLPEFKSWLRPVESERTKASCTYCISEFYAKLSNIKKRAATTKRKKSSEPYSNSSQQKKMQYSAATESSCGRSEAALCLFICEHTAFLTADHLTELCKKQFMDSKSAAGTSMHRYKFTKIIMNVLFPHFLELLVADIGGSKYSLIIDEATDISTTNLLGVLVRYFSSARKSILTTFLALIELDDGTVVTIVRALEKLLTRMGLDKKHLLECLGEYRRQQRHFRDT</sequence>
<proteinExistence type="predicted"/>
<dbReference type="PANTHER" id="PTHR37162:SF1">
    <property type="entry name" value="BED-TYPE DOMAIN-CONTAINING PROTEIN"/>
    <property type="match status" value="1"/>
</dbReference>
<gene>
    <name evidence="2" type="ORF">HPB51_022577</name>
</gene>
<evidence type="ECO:0000313" key="3">
    <source>
        <dbReference type="Proteomes" id="UP000821866"/>
    </source>
</evidence>
<dbReference type="AlphaFoldDB" id="A0A9J6DIX6"/>
<comment type="caution">
    <text evidence="2">The sequence shown here is derived from an EMBL/GenBank/DDBJ whole genome shotgun (WGS) entry which is preliminary data.</text>
</comment>
<feature type="compositionally biased region" description="Low complexity" evidence="1">
    <location>
        <begin position="81"/>
        <end position="94"/>
    </location>
</feature>
<dbReference type="VEuPathDB" id="VectorBase:LOC119161769"/>
<feature type="region of interest" description="Disordered" evidence="1">
    <location>
        <begin position="54"/>
        <end position="138"/>
    </location>
</feature>
<reference evidence="2" key="1">
    <citation type="journal article" date="2020" name="Cell">
        <title>Large-Scale Comparative Analyses of Tick Genomes Elucidate Their Genetic Diversity and Vector Capacities.</title>
        <authorList>
            <consortium name="Tick Genome and Microbiome Consortium (TIGMIC)"/>
            <person name="Jia N."/>
            <person name="Wang J."/>
            <person name="Shi W."/>
            <person name="Du L."/>
            <person name="Sun Y."/>
            <person name="Zhan W."/>
            <person name="Jiang J.F."/>
            <person name="Wang Q."/>
            <person name="Zhang B."/>
            <person name="Ji P."/>
            <person name="Bell-Sakyi L."/>
            <person name="Cui X.M."/>
            <person name="Yuan T.T."/>
            <person name="Jiang B.G."/>
            <person name="Yang W.F."/>
            <person name="Lam T.T."/>
            <person name="Chang Q.C."/>
            <person name="Ding S.J."/>
            <person name="Wang X.J."/>
            <person name="Zhu J.G."/>
            <person name="Ruan X.D."/>
            <person name="Zhao L."/>
            <person name="Wei J.T."/>
            <person name="Ye R.Z."/>
            <person name="Que T.C."/>
            <person name="Du C.H."/>
            <person name="Zhou Y.H."/>
            <person name="Cheng J.X."/>
            <person name="Dai P.F."/>
            <person name="Guo W.B."/>
            <person name="Han X.H."/>
            <person name="Huang E.J."/>
            <person name="Li L.F."/>
            <person name="Wei W."/>
            <person name="Gao Y.C."/>
            <person name="Liu J.Z."/>
            <person name="Shao H.Z."/>
            <person name="Wang X."/>
            <person name="Wang C.C."/>
            <person name="Yang T.C."/>
            <person name="Huo Q.B."/>
            <person name="Li W."/>
            <person name="Chen H.Y."/>
            <person name="Chen S.E."/>
            <person name="Zhou L.G."/>
            <person name="Ni X.B."/>
            <person name="Tian J.H."/>
            <person name="Sheng Y."/>
            <person name="Liu T."/>
            <person name="Pan Y.S."/>
            <person name="Xia L.Y."/>
            <person name="Li J."/>
            <person name="Zhao F."/>
            <person name="Cao W.C."/>
        </authorList>
    </citation>
    <scope>NUCLEOTIDE SEQUENCE</scope>
    <source>
        <strain evidence="2">Rmic-2018</strain>
    </source>
</reference>
<accession>A0A9J6DIX6</accession>
<organism evidence="2 3">
    <name type="scientific">Rhipicephalus microplus</name>
    <name type="common">Cattle tick</name>
    <name type="synonym">Boophilus microplus</name>
    <dbReference type="NCBI Taxonomy" id="6941"/>
    <lineage>
        <taxon>Eukaryota</taxon>
        <taxon>Metazoa</taxon>
        <taxon>Ecdysozoa</taxon>
        <taxon>Arthropoda</taxon>
        <taxon>Chelicerata</taxon>
        <taxon>Arachnida</taxon>
        <taxon>Acari</taxon>
        <taxon>Parasitiformes</taxon>
        <taxon>Ixodida</taxon>
        <taxon>Ixodoidea</taxon>
        <taxon>Ixodidae</taxon>
        <taxon>Rhipicephalinae</taxon>
        <taxon>Rhipicephalus</taxon>
        <taxon>Boophilus</taxon>
    </lineage>
</organism>
<reference evidence="2" key="2">
    <citation type="submission" date="2021-09" db="EMBL/GenBank/DDBJ databases">
        <authorList>
            <person name="Jia N."/>
            <person name="Wang J."/>
            <person name="Shi W."/>
            <person name="Du L."/>
            <person name="Sun Y."/>
            <person name="Zhan W."/>
            <person name="Jiang J."/>
            <person name="Wang Q."/>
            <person name="Zhang B."/>
            <person name="Ji P."/>
            <person name="Sakyi L.B."/>
            <person name="Cui X."/>
            <person name="Yuan T."/>
            <person name="Jiang B."/>
            <person name="Yang W."/>
            <person name="Lam T.T.-Y."/>
            <person name="Chang Q."/>
            <person name="Ding S."/>
            <person name="Wang X."/>
            <person name="Zhu J."/>
            <person name="Ruan X."/>
            <person name="Zhao L."/>
            <person name="Wei J."/>
            <person name="Que T."/>
            <person name="Du C."/>
            <person name="Cheng J."/>
            <person name="Dai P."/>
            <person name="Han X."/>
            <person name="Huang E."/>
            <person name="Gao Y."/>
            <person name="Liu J."/>
            <person name="Shao H."/>
            <person name="Ye R."/>
            <person name="Li L."/>
            <person name="Wei W."/>
            <person name="Wang X."/>
            <person name="Wang C."/>
            <person name="Huo Q."/>
            <person name="Li W."/>
            <person name="Guo W."/>
            <person name="Chen H."/>
            <person name="Chen S."/>
            <person name="Zhou L."/>
            <person name="Zhou L."/>
            <person name="Ni X."/>
            <person name="Tian J."/>
            <person name="Zhou Y."/>
            <person name="Sheng Y."/>
            <person name="Liu T."/>
            <person name="Pan Y."/>
            <person name="Xia L."/>
            <person name="Li J."/>
            <person name="Zhao F."/>
            <person name="Cao W."/>
        </authorList>
    </citation>
    <scope>NUCLEOTIDE SEQUENCE</scope>
    <source>
        <strain evidence="2">Rmic-2018</strain>
        <tissue evidence="2">Larvae</tissue>
    </source>
</reference>
<protein>
    <recommendedName>
        <fullName evidence="4">DUF4371 domain-containing protein</fullName>
    </recommendedName>
</protein>